<proteinExistence type="predicted"/>
<dbReference type="EMBL" id="LDSL01000192">
    <property type="protein sequence ID" value="KTT14192.1"/>
    <property type="molecule type" value="Genomic_DNA"/>
</dbReference>
<dbReference type="RefSeq" id="WP_242873872.1">
    <property type="nucleotide sequence ID" value="NZ_LDSL01000192.1"/>
</dbReference>
<dbReference type="InterPro" id="IPR011658">
    <property type="entry name" value="PA14_dom"/>
</dbReference>
<organism evidence="2 3">
    <name type="scientific">Pseudacidovorax intermedius</name>
    <dbReference type="NCBI Taxonomy" id="433924"/>
    <lineage>
        <taxon>Bacteria</taxon>
        <taxon>Pseudomonadati</taxon>
        <taxon>Pseudomonadota</taxon>
        <taxon>Betaproteobacteria</taxon>
        <taxon>Burkholderiales</taxon>
        <taxon>Comamonadaceae</taxon>
        <taxon>Pseudacidovorax</taxon>
    </lineage>
</organism>
<protein>
    <recommendedName>
        <fullName evidence="1">PA14 domain-containing protein</fullName>
    </recommendedName>
</protein>
<evidence type="ECO:0000313" key="3">
    <source>
        <dbReference type="Proteomes" id="UP000072741"/>
    </source>
</evidence>
<evidence type="ECO:0000313" key="2">
    <source>
        <dbReference type="EMBL" id="KTT14192.1"/>
    </source>
</evidence>
<name>A0A147GLT1_9BURK</name>
<comment type="caution">
    <text evidence="2">The sequence shown here is derived from an EMBL/GenBank/DDBJ whole genome shotgun (WGS) entry which is preliminary data.</text>
</comment>
<feature type="non-terminal residue" evidence="2">
    <location>
        <position position="178"/>
    </location>
</feature>
<reference evidence="2 3" key="1">
    <citation type="journal article" date="2016" name="Front. Microbiol.">
        <title>Genomic Resource of Rice Seed Associated Bacteria.</title>
        <authorList>
            <person name="Midha S."/>
            <person name="Bansal K."/>
            <person name="Sharma S."/>
            <person name="Kumar N."/>
            <person name="Patil P.P."/>
            <person name="Chaudhry V."/>
            <person name="Patil P.B."/>
        </authorList>
    </citation>
    <scope>NUCLEOTIDE SEQUENCE [LARGE SCALE GENOMIC DNA]</scope>
    <source>
        <strain evidence="2 3">NS331</strain>
    </source>
</reference>
<dbReference type="AlphaFoldDB" id="A0A147GLT1"/>
<dbReference type="Pfam" id="PF07691">
    <property type="entry name" value="PA14"/>
    <property type="match status" value="1"/>
</dbReference>
<dbReference type="Proteomes" id="UP000072741">
    <property type="component" value="Unassembled WGS sequence"/>
</dbReference>
<dbReference type="SUPFAM" id="SSF56988">
    <property type="entry name" value="Anthrax protective antigen"/>
    <property type="match status" value="1"/>
</dbReference>
<dbReference type="Gene3D" id="3.90.182.10">
    <property type="entry name" value="Toxin - Anthrax Protective Antigen,domain 1"/>
    <property type="match status" value="1"/>
</dbReference>
<keyword evidence="3" id="KW-1185">Reference proteome</keyword>
<dbReference type="SMART" id="SM00758">
    <property type="entry name" value="PA14"/>
    <property type="match status" value="1"/>
</dbReference>
<gene>
    <name evidence="2" type="ORF">NS331_23895</name>
</gene>
<evidence type="ECO:0000259" key="1">
    <source>
        <dbReference type="PROSITE" id="PS51820"/>
    </source>
</evidence>
<sequence length="178" mass="19173">GLFDDRALPAQYIAGATPFTNAAALNISINGRGFAMRLRPQYGIRGDYYANTINQNPSGTPTYTNLSDSVNYNWGTGGPGNNVGTNNFTAIYTVSFVAPTTGSYAFRTTSDDGVLLYVNNVLRINNWNDHSATVDTASNITFNAGDTVNVQMKYYERTGDAVAKLEMQPPGGAFDLLS</sequence>
<dbReference type="InterPro" id="IPR037524">
    <property type="entry name" value="PA14/GLEYA"/>
</dbReference>
<feature type="non-terminal residue" evidence="2">
    <location>
        <position position="1"/>
    </location>
</feature>
<feature type="domain" description="PA14" evidence="1">
    <location>
        <begin position="39"/>
        <end position="178"/>
    </location>
</feature>
<dbReference type="PROSITE" id="PS51820">
    <property type="entry name" value="PA14"/>
    <property type="match status" value="1"/>
</dbReference>
<accession>A0A147GLT1</accession>